<dbReference type="Pfam" id="PF12937">
    <property type="entry name" value="F-box-like"/>
    <property type="match status" value="1"/>
</dbReference>
<keyword evidence="3" id="KW-1185">Reference proteome</keyword>
<feature type="domain" description="F-box" evidence="1">
    <location>
        <begin position="1"/>
        <end position="59"/>
    </location>
</feature>
<protein>
    <recommendedName>
        <fullName evidence="1">F-box domain-containing protein</fullName>
    </recommendedName>
</protein>
<proteinExistence type="predicted"/>
<dbReference type="InterPro" id="IPR001810">
    <property type="entry name" value="F-box_dom"/>
</dbReference>
<organism evidence="2 3">
    <name type="scientific">Mycena chlorophos</name>
    <name type="common">Agaric fungus</name>
    <name type="synonym">Agaricus chlorophos</name>
    <dbReference type="NCBI Taxonomy" id="658473"/>
    <lineage>
        <taxon>Eukaryota</taxon>
        <taxon>Fungi</taxon>
        <taxon>Dikarya</taxon>
        <taxon>Basidiomycota</taxon>
        <taxon>Agaricomycotina</taxon>
        <taxon>Agaricomycetes</taxon>
        <taxon>Agaricomycetidae</taxon>
        <taxon>Agaricales</taxon>
        <taxon>Marasmiineae</taxon>
        <taxon>Mycenaceae</taxon>
        <taxon>Mycena</taxon>
    </lineage>
</organism>
<dbReference type="PROSITE" id="PS50181">
    <property type="entry name" value="FBOX"/>
    <property type="match status" value="1"/>
</dbReference>
<gene>
    <name evidence="2" type="ORF">MCHLO_01018</name>
</gene>
<evidence type="ECO:0000259" key="1">
    <source>
        <dbReference type="PROSITE" id="PS50181"/>
    </source>
</evidence>
<dbReference type="EMBL" id="DF838854">
    <property type="protein sequence ID" value="GAT43331.1"/>
    <property type="molecule type" value="Genomic_DNA"/>
</dbReference>
<evidence type="ECO:0000313" key="3">
    <source>
        <dbReference type="Proteomes" id="UP000815677"/>
    </source>
</evidence>
<evidence type="ECO:0000313" key="2">
    <source>
        <dbReference type="EMBL" id="GAT43331.1"/>
    </source>
</evidence>
<name>A0ABQ0L0N7_MYCCL</name>
<sequence>MHPLLALPSEILSEIFVQCLPPYPICPPLLGDSSPTKLTQVCRRWREIAHATPELWRGIALFTSAGLRRFSELQVATAEVWIKRSGALPLCVILGSTPHGEPEAKGVSLLLEHRSRWQYAALRCRVSEWIPGRAPECEMPFLRQLDLMYSDQPQEPIEDLGTLDAPHLTTVFLDCDLVLNLNESPTVLAGLLVWIQLTRVFLCNIDFDSAVGVLHHATNLVACRLEFERWSPPDGGPNLQPGTVFVFPRLETLIITAVFSNYEQLDELLLAIRAPNLRRLHLDHDMLAHRDGEDSLQLTPDSLGCAVERLLLSITNIRGPLESIRNSIPRVGMIEMSSTEDLSSDVWGHWDLGRLWQGNDTV</sequence>
<dbReference type="InterPro" id="IPR036047">
    <property type="entry name" value="F-box-like_dom_sf"/>
</dbReference>
<dbReference type="SUPFAM" id="SSF81383">
    <property type="entry name" value="F-box domain"/>
    <property type="match status" value="1"/>
</dbReference>
<accession>A0ABQ0L0N7</accession>
<dbReference type="Proteomes" id="UP000815677">
    <property type="component" value="Unassembled WGS sequence"/>
</dbReference>
<reference evidence="2" key="1">
    <citation type="submission" date="2014-09" db="EMBL/GenBank/DDBJ databases">
        <title>Genome sequence of the luminous mushroom Mycena chlorophos for searching fungal bioluminescence genes.</title>
        <authorList>
            <person name="Tanaka Y."/>
            <person name="Kasuga D."/>
            <person name="Oba Y."/>
            <person name="Hase S."/>
            <person name="Sato K."/>
            <person name="Oba Y."/>
            <person name="Sakakibara Y."/>
        </authorList>
    </citation>
    <scope>NUCLEOTIDE SEQUENCE</scope>
</reference>
<dbReference type="Gene3D" id="1.20.1280.50">
    <property type="match status" value="1"/>
</dbReference>